<feature type="transmembrane region" description="Helical" evidence="6">
    <location>
        <begin position="108"/>
        <end position="128"/>
    </location>
</feature>
<evidence type="ECO:0000313" key="8">
    <source>
        <dbReference type="EMBL" id="SEL27666.1"/>
    </source>
</evidence>
<organism evidence="8 9">
    <name type="scientific">Paraburkholderia caballeronis</name>
    <dbReference type="NCBI Taxonomy" id="416943"/>
    <lineage>
        <taxon>Bacteria</taxon>
        <taxon>Pseudomonadati</taxon>
        <taxon>Pseudomonadota</taxon>
        <taxon>Betaproteobacteria</taxon>
        <taxon>Burkholderiales</taxon>
        <taxon>Burkholderiaceae</taxon>
        <taxon>Paraburkholderia</taxon>
    </lineage>
</organism>
<keyword evidence="5 6" id="KW-0472">Membrane</keyword>
<gene>
    <name evidence="8" type="ORF">SAMN05192542_106108</name>
</gene>
<evidence type="ECO:0000313" key="9">
    <source>
        <dbReference type="Proteomes" id="UP000199120"/>
    </source>
</evidence>
<feature type="transmembrane region" description="Helical" evidence="6">
    <location>
        <begin position="174"/>
        <end position="193"/>
    </location>
</feature>
<dbReference type="InterPro" id="IPR001763">
    <property type="entry name" value="Rhodanese-like_dom"/>
</dbReference>
<sequence>MWNLPTAIPPDFGAGAVFLSVLVTQLGVPLPAAPVLVLAGTMAAMGEASYVNLLLAAVGATLLADSLWFTAGRLRGRRLLNGLVRYSLSLDTTIRVARNVFERHGAPILSVAKFVPGLGLIAAPLLGTTSIETRIFLLWDAVGASLWAGAWLLGGAVAHDQIAFFSQFVRANGGTIFDVLAVAGVLFLAYRWLRRLQFRRWLAHRRITPDQLDEMLKSEVPPVVFDARPRSVREKEAYRIPGARPLNLDSDEPLPPELLERPIVVYCVCPNEATAKRIVNQLRSKHIYHAKALKGGLDAWERHGYPVEPLSAEFQTVRVKGRDVEPPDEEEFTVRASLSD</sequence>
<name>A0A1H7NW58_9BURK</name>
<feature type="transmembrane region" description="Helical" evidence="6">
    <location>
        <begin position="135"/>
        <end position="154"/>
    </location>
</feature>
<keyword evidence="9" id="KW-1185">Reference proteome</keyword>
<dbReference type="SMART" id="SM00450">
    <property type="entry name" value="RHOD"/>
    <property type="match status" value="1"/>
</dbReference>
<keyword evidence="3 6" id="KW-0812">Transmembrane</keyword>
<evidence type="ECO:0000256" key="4">
    <source>
        <dbReference type="ARBA" id="ARBA00022989"/>
    </source>
</evidence>
<proteinExistence type="predicted"/>
<feature type="transmembrane region" description="Helical" evidence="6">
    <location>
        <begin position="12"/>
        <end position="38"/>
    </location>
</feature>
<dbReference type="OrthoDB" id="21108at2"/>
<evidence type="ECO:0000256" key="3">
    <source>
        <dbReference type="ARBA" id="ARBA00022692"/>
    </source>
</evidence>
<feature type="domain" description="Rhodanese" evidence="7">
    <location>
        <begin position="218"/>
        <end position="309"/>
    </location>
</feature>
<dbReference type="RefSeq" id="WP_090550650.1">
    <property type="nucleotide sequence ID" value="NZ_FNSR01000002.1"/>
</dbReference>
<dbReference type="InterPro" id="IPR032816">
    <property type="entry name" value="VTT_dom"/>
</dbReference>
<dbReference type="STRING" id="416943.SAMN05445871_5240"/>
<dbReference type="SUPFAM" id="SSF52821">
    <property type="entry name" value="Rhodanese/Cell cycle control phosphatase"/>
    <property type="match status" value="1"/>
</dbReference>
<dbReference type="GO" id="GO:0005886">
    <property type="term" value="C:plasma membrane"/>
    <property type="evidence" value="ECO:0007669"/>
    <property type="project" value="UniProtKB-SubCell"/>
</dbReference>
<dbReference type="Pfam" id="PF09335">
    <property type="entry name" value="VTT_dom"/>
    <property type="match status" value="1"/>
</dbReference>
<dbReference type="Gene3D" id="3.40.250.10">
    <property type="entry name" value="Rhodanese-like domain"/>
    <property type="match status" value="1"/>
</dbReference>
<evidence type="ECO:0000256" key="5">
    <source>
        <dbReference type="ARBA" id="ARBA00023136"/>
    </source>
</evidence>
<dbReference type="InterPro" id="IPR036873">
    <property type="entry name" value="Rhodanese-like_dom_sf"/>
</dbReference>
<dbReference type="EMBL" id="FOAJ01000006">
    <property type="protein sequence ID" value="SEL27666.1"/>
    <property type="molecule type" value="Genomic_DNA"/>
</dbReference>
<accession>A0A1H7NW58</accession>
<protein>
    <submittedName>
        <fullName evidence="8">Membrane protein DedA, SNARE-associated domain</fullName>
    </submittedName>
</protein>
<evidence type="ECO:0000256" key="1">
    <source>
        <dbReference type="ARBA" id="ARBA00004651"/>
    </source>
</evidence>
<dbReference type="PANTHER" id="PTHR42709:SF6">
    <property type="entry name" value="UNDECAPRENYL PHOSPHATE TRANSPORTER A"/>
    <property type="match status" value="1"/>
</dbReference>
<comment type="subcellular location">
    <subcellularLocation>
        <location evidence="1">Cell membrane</location>
        <topology evidence="1">Multi-pass membrane protein</topology>
    </subcellularLocation>
</comment>
<dbReference type="AlphaFoldDB" id="A0A1H7NW58"/>
<dbReference type="PANTHER" id="PTHR42709">
    <property type="entry name" value="ALKALINE PHOSPHATASE LIKE PROTEIN"/>
    <property type="match status" value="1"/>
</dbReference>
<dbReference type="PROSITE" id="PS50206">
    <property type="entry name" value="RHODANESE_3"/>
    <property type="match status" value="1"/>
</dbReference>
<evidence type="ECO:0000256" key="6">
    <source>
        <dbReference type="SAM" id="Phobius"/>
    </source>
</evidence>
<dbReference type="Proteomes" id="UP000199120">
    <property type="component" value="Unassembled WGS sequence"/>
</dbReference>
<keyword evidence="4 6" id="KW-1133">Transmembrane helix</keyword>
<evidence type="ECO:0000259" key="7">
    <source>
        <dbReference type="PROSITE" id="PS50206"/>
    </source>
</evidence>
<feature type="transmembrane region" description="Helical" evidence="6">
    <location>
        <begin position="50"/>
        <end position="71"/>
    </location>
</feature>
<reference evidence="9" key="1">
    <citation type="submission" date="2016-10" db="EMBL/GenBank/DDBJ databases">
        <authorList>
            <person name="Varghese N."/>
            <person name="Submissions S."/>
        </authorList>
    </citation>
    <scope>NUCLEOTIDE SEQUENCE [LARGE SCALE GENOMIC DNA]</scope>
    <source>
        <strain evidence="9">LMG 26416</strain>
    </source>
</reference>
<evidence type="ECO:0000256" key="2">
    <source>
        <dbReference type="ARBA" id="ARBA00022475"/>
    </source>
</evidence>
<dbReference type="Pfam" id="PF00581">
    <property type="entry name" value="Rhodanese"/>
    <property type="match status" value="1"/>
</dbReference>
<keyword evidence="2" id="KW-1003">Cell membrane</keyword>
<dbReference type="InterPro" id="IPR051311">
    <property type="entry name" value="DedA_domain"/>
</dbReference>